<feature type="compositionally biased region" description="Low complexity" evidence="3">
    <location>
        <begin position="329"/>
        <end position="340"/>
    </location>
</feature>
<evidence type="ECO:0000313" key="6">
    <source>
        <dbReference type="Proteomes" id="UP000008141"/>
    </source>
</evidence>
<dbReference type="GO" id="GO:0033567">
    <property type="term" value="P:DNA replication, Okazaki fragment processing"/>
    <property type="evidence" value="ECO:0007669"/>
    <property type="project" value="InterPro"/>
</dbReference>
<reference evidence="5 6" key="1">
    <citation type="journal article" date="2010" name="Plant Cell">
        <title>The Chlorella variabilis NC64A genome reveals adaptation to photosymbiosis, coevolution with viruses, and cryptic sex.</title>
        <authorList>
            <person name="Blanc G."/>
            <person name="Duncan G."/>
            <person name="Agarkova I."/>
            <person name="Borodovsky M."/>
            <person name="Gurnon J."/>
            <person name="Kuo A."/>
            <person name="Lindquist E."/>
            <person name="Lucas S."/>
            <person name="Pangilinan J."/>
            <person name="Polle J."/>
            <person name="Salamov A."/>
            <person name="Terry A."/>
            <person name="Yamada T."/>
            <person name="Dunigan D.D."/>
            <person name="Grigoriev I.V."/>
            <person name="Claverie J.M."/>
            <person name="Van Etten J.L."/>
        </authorList>
    </citation>
    <scope>NUCLEOTIDE SEQUENCE [LARGE SCALE GENOMIC DNA]</scope>
    <source>
        <strain evidence="5 6">NC64A</strain>
    </source>
</reference>
<dbReference type="FunCoup" id="E1ZE58">
    <property type="interactions" value="227"/>
</dbReference>
<dbReference type="Gene3D" id="3.40.50.1010">
    <property type="entry name" value="5'-nuclease"/>
    <property type="match status" value="1"/>
</dbReference>
<dbReference type="AlphaFoldDB" id="E1ZE58"/>
<dbReference type="InterPro" id="IPR029060">
    <property type="entry name" value="PIN-like_dom_sf"/>
</dbReference>
<dbReference type="SUPFAM" id="SSF88723">
    <property type="entry name" value="PIN domain-like"/>
    <property type="match status" value="1"/>
</dbReference>
<dbReference type="InParanoid" id="E1ZE58"/>
<dbReference type="Proteomes" id="UP000008141">
    <property type="component" value="Unassembled WGS sequence"/>
</dbReference>
<dbReference type="Pfam" id="PF02739">
    <property type="entry name" value="5_3_exonuc_N"/>
    <property type="match status" value="1"/>
</dbReference>
<name>E1ZE58_CHLVA</name>
<feature type="region of interest" description="Disordered" evidence="3">
    <location>
        <begin position="92"/>
        <end position="124"/>
    </location>
</feature>
<evidence type="ECO:0000256" key="3">
    <source>
        <dbReference type="SAM" id="MobiDB-lite"/>
    </source>
</evidence>
<dbReference type="EMBL" id="GL433843">
    <property type="protein sequence ID" value="EFN55811.1"/>
    <property type="molecule type" value="Genomic_DNA"/>
</dbReference>
<keyword evidence="2" id="KW-0378">Hydrolase</keyword>
<dbReference type="KEGG" id="cvr:CHLNCDRAFT_145313"/>
<feature type="domain" description="5'-3' exonuclease" evidence="4">
    <location>
        <begin position="7"/>
        <end position="308"/>
    </location>
</feature>
<evidence type="ECO:0000256" key="2">
    <source>
        <dbReference type="ARBA" id="ARBA00022801"/>
    </source>
</evidence>
<keyword evidence="1" id="KW-0540">Nuclease</keyword>
<dbReference type="RefSeq" id="XP_005847913.1">
    <property type="nucleotide sequence ID" value="XM_005847851.1"/>
</dbReference>
<proteinExistence type="predicted"/>
<dbReference type="eggNOG" id="ENOG502R8U0">
    <property type="taxonomic scope" value="Eukaryota"/>
</dbReference>
<protein>
    <recommendedName>
        <fullName evidence="4">5'-3' exonuclease domain-containing protein</fullName>
    </recommendedName>
</protein>
<feature type="compositionally biased region" description="Polar residues" evidence="3">
    <location>
        <begin position="341"/>
        <end position="356"/>
    </location>
</feature>
<feature type="region of interest" description="Disordered" evidence="3">
    <location>
        <begin position="328"/>
        <end position="356"/>
    </location>
</feature>
<accession>E1ZE58</accession>
<dbReference type="GO" id="GO:0017108">
    <property type="term" value="F:5'-flap endonuclease activity"/>
    <property type="evidence" value="ECO:0007669"/>
    <property type="project" value="InterPro"/>
</dbReference>
<dbReference type="InterPro" id="IPR002421">
    <property type="entry name" value="5-3_exonuclease"/>
</dbReference>
<dbReference type="InterPro" id="IPR038969">
    <property type="entry name" value="FEN"/>
</dbReference>
<evidence type="ECO:0000259" key="4">
    <source>
        <dbReference type="SMART" id="SM00475"/>
    </source>
</evidence>
<dbReference type="GeneID" id="17355291"/>
<evidence type="ECO:0000313" key="5">
    <source>
        <dbReference type="EMBL" id="EFN55811.1"/>
    </source>
</evidence>
<dbReference type="PANTHER" id="PTHR42646:SF2">
    <property type="entry name" value="5'-3' EXONUCLEASE FAMILY PROTEIN"/>
    <property type="match status" value="1"/>
</dbReference>
<organism evidence="6">
    <name type="scientific">Chlorella variabilis</name>
    <name type="common">Green alga</name>
    <dbReference type="NCBI Taxonomy" id="554065"/>
    <lineage>
        <taxon>Eukaryota</taxon>
        <taxon>Viridiplantae</taxon>
        <taxon>Chlorophyta</taxon>
        <taxon>core chlorophytes</taxon>
        <taxon>Trebouxiophyceae</taxon>
        <taxon>Chlorellales</taxon>
        <taxon>Chlorellaceae</taxon>
        <taxon>Chlorella clade</taxon>
        <taxon>Chlorella</taxon>
    </lineage>
</organism>
<dbReference type="PANTHER" id="PTHR42646">
    <property type="entry name" value="FLAP ENDONUCLEASE XNI"/>
    <property type="match status" value="1"/>
</dbReference>
<keyword evidence="6" id="KW-1185">Reference proteome</keyword>
<dbReference type="SMART" id="SM00475">
    <property type="entry name" value="53EXOc"/>
    <property type="match status" value="1"/>
</dbReference>
<gene>
    <name evidence="5" type="ORF">CHLNCDRAFT_145313</name>
</gene>
<dbReference type="OrthoDB" id="513052at2759"/>
<dbReference type="GO" id="GO:0008409">
    <property type="term" value="F:5'-3' exonuclease activity"/>
    <property type="evidence" value="ECO:0007669"/>
    <property type="project" value="InterPro"/>
</dbReference>
<dbReference type="GO" id="GO:0003677">
    <property type="term" value="F:DNA binding"/>
    <property type="evidence" value="ECO:0007669"/>
    <property type="project" value="InterPro"/>
</dbReference>
<evidence type="ECO:0000256" key="1">
    <source>
        <dbReference type="ARBA" id="ARBA00022722"/>
    </source>
</evidence>
<feature type="compositionally biased region" description="Low complexity" evidence="3">
    <location>
        <begin position="97"/>
        <end position="113"/>
    </location>
</feature>
<dbReference type="InterPro" id="IPR020046">
    <property type="entry name" value="5-3_exonucl_a-hlix_arch_N"/>
</dbReference>
<sequence length="494" mass="52294">MFFLVETDLLLVDAANVLSRARADTRRGCRLPGDSVAASFADWLRFLAAVAEPQLLVAVFDTPKSRRLQQPQQREQLAPEYLQHRKRRKLQQAGEVAAASTSNGTAGSSTGANRPSLPGGDPLRPFKQQVEQLGGVYLEAAGGWEADDGMAAVCRAVHQRHPAASVVVASGDTDMLQLLAPQVSWLQLHNQTSLGCPLGAELVTAEAFQQQHGFPPSAYPDWLAFTGKKEASIAGASVGARTAAKLLGRYGSLEAVLAASAAGQLKGWGPAVQHLLDDSSPNSGGGHREALLRRNRRLFAANSDPAVVGQHGMHQLLAALDKLQPAVRSPAPTASTATSSDCGANSSSAQPPTSCSGSLPIELAWQHPMHVRRWRHLQQQLAAGAVNSLASRLHQAVTLQGLAVDELWESPGAEGAPASGRGATFYVCPCDVAAGSWECAAQAVRRQQQQQPAGGNHTASLMPLLHGAMRHHVQLVKRAGYCVQLRLLPAGEPS</sequence>